<dbReference type="Gene3D" id="3.90.1750.20">
    <property type="entry name" value="Putative Large Serine Recombinase, Chain B, Domain 2"/>
    <property type="match status" value="1"/>
</dbReference>
<dbReference type="PROSITE" id="PS51737">
    <property type="entry name" value="RECOMBINASE_DNA_BIND"/>
    <property type="match status" value="1"/>
</dbReference>
<dbReference type="InterPro" id="IPR038109">
    <property type="entry name" value="DNA_bind_recomb_sf"/>
</dbReference>
<evidence type="ECO:0000259" key="1">
    <source>
        <dbReference type="PROSITE" id="PS51737"/>
    </source>
</evidence>
<dbReference type="Proteomes" id="UP000199450">
    <property type="component" value="Unassembled WGS sequence"/>
</dbReference>
<dbReference type="CDD" id="cd00338">
    <property type="entry name" value="Ser_Recombinase"/>
    <property type="match status" value="1"/>
</dbReference>
<dbReference type="RefSeq" id="WP_089998342.1">
    <property type="nucleotide sequence ID" value="NZ_FOBV01000001.1"/>
</dbReference>
<dbReference type="SUPFAM" id="SSF53041">
    <property type="entry name" value="Resolvase-like"/>
    <property type="match status" value="1"/>
</dbReference>
<feature type="domain" description="Recombinase" evidence="1">
    <location>
        <begin position="195"/>
        <end position="319"/>
    </location>
</feature>
<dbReference type="AlphaFoldDB" id="A0A1H7WCJ4"/>
<keyword evidence="3" id="KW-1185">Reference proteome</keyword>
<dbReference type="InterPro" id="IPR036162">
    <property type="entry name" value="Resolvase-like_N_sf"/>
</dbReference>
<dbReference type="STRING" id="295069.SAMN05421856_101621"/>
<dbReference type="OrthoDB" id="9804620at2"/>
<gene>
    <name evidence="2" type="ORF">SAMN05421856_101621</name>
</gene>
<accession>A0A1H7WCJ4</accession>
<dbReference type="InterPro" id="IPR050639">
    <property type="entry name" value="SSR_resolvase"/>
</dbReference>
<reference evidence="3" key="1">
    <citation type="submission" date="2016-10" db="EMBL/GenBank/DDBJ databases">
        <authorList>
            <person name="Varghese N."/>
            <person name="Submissions S."/>
        </authorList>
    </citation>
    <scope>NUCLEOTIDE SEQUENCE [LARGE SCALE GENOMIC DNA]</scope>
    <source>
        <strain evidence="3">DSM 17453</strain>
    </source>
</reference>
<dbReference type="PANTHER" id="PTHR30461:SF23">
    <property type="entry name" value="DNA RECOMBINASE-RELATED"/>
    <property type="match status" value="1"/>
</dbReference>
<dbReference type="PANTHER" id="PTHR30461">
    <property type="entry name" value="DNA-INVERTASE FROM LAMBDOID PROPHAGE"/>
    <property type="match status" value="1"/>
</dbReference>
<sequence length="467" mass="55233">MIFEESFQKKKTAIAYYRHSAEDKQENSIKIQQGHIEDFAYKHKIEIIHQELDEGKSGLLAKRPGFERMFKDWIENPTAPYFNYILVYDVSRWGRFQNPDQSGYYEYLCTKHGKEVIYVSRGFTEPTNQLISSLETSIQRYMAAEYSRQLSEKVFHGCVKISQQGFSSGGSAPYGMTRQLLDVNKNPVRILKKGEYKQIANERVIFTPLNDSSTDTVKIIFQLYVHEKRSIVQIVERINRTDFCIANGEKWSRSKVIKILRNEVYAGTRIYNKTWGRLKQKSYRNPKSLWVIKPNAFDFIINSKDFEAAQERLYWNISRNWRKGINSIRKIKNITKNDITNWLLNKGLDEILCNKIFNELPIIYGVKNNTNDYGNLCFLIKEKHRRFKNVLAIGIDDDFNLRQDYFLFDAEEFKNSNYINLQDNTSAFFDKKIDQENIEEVIRNFIQQYISLDRYVKTKYAFILKLL</sequence>
<dbReference type="Pfam" id="PF07508">
    <property type="entry name" value="Recombinase"/>
    <property type="match status" value="1"/>
</dbReference>
<evidence type="ECO:0000313" key="2">
    <source>
        <dbReference type="EMBL" id="SEM18718.1"/>
    </source>
</evidence>
<dbReference type="GO" id="GO:0000150">
    <property type="term" value="F:DNA strand exchange activity"/>
    <property type="evidence" value="ECO:0007669"/>
    <property type="project" value="InterPro"/>
</dbReference>
<proteinExistence type="predicted"/>
<dbReference type="Pfam" id="PF00239">
    <property type="entry name" value="Resolvase"/>
    <property type="match status" value="1"/>
</dbReference>
<protein>
    <submittedName>
        <fullName evidence="2">Site-specific DNA recombinase</fullName>
    </submittedName>
</protein>
<dbReference type="EMBL" id="FOBV01000001">
    <property type="protein sequence ID" value="SEM18718.1"/>
    <property type="molecule type" value="Genomic_DNA"/>
</dbReference>
<dbReference type="InterPro" id="IPR006119">
    <property type="entry name" value="Resolv_N"/>
</dbReference>
<name>A0A1H7WCJ4_9FLAO</name>
<dbReference type="InterPro" id="IPR011109">
    <property type="entry name" value="DNA_bind_recombinase_dom"/>
</dbReference>
<dbReference type="GO" id="GO:0003677">
    <property type="term" value="F:DNA binding"/>
    <property type="evidence" value="ECO:0007669"/>
    <property type="project" value="InterPro"/>
</dbReference>
<organism evidence="2 3">
    <name type="scientific">Chryseobacterium taichungense</name>
    <dbReference type="NCBI Taxonomy" id="295069"/>
    <lineage>
        <taxon>Bacteria</taxon>
        <taxon>Pseudomonadati</taxon>
        <taxon>Bacteroidota</taxon>
        <taxon>Flavobacteriia</taxon>
        <taxon>Flavobacteriales</taxon>
        <taxon>Weeksellaceae</taxon>
        <taxon>Chryseobacterium group</taxon>
        <taxon>Chryseobacterium</taxon>
    </lineage>
</organism>
<evidence type="ECO:0000313" key="3">
    <source>
        <dbReference type="Proteomes" id="UP000199450"/>
    </source>
</evidence>
<dbReference type="Gene3D" id="3.40.50.1390">
    <property type="entry name" value="Resolvase, N-terminal catalytic domain"/>
    <property type="match status" value="1"/>
</dbReference>
<dbReference type="SMART" id="SM00857">
    <property type="entry name" value="Resolvase"/>
    <property type="match status" value="1"/>
</dbReference>